<evidence type="ECO:0000259" key="1">
    <source>
        <dbReference type="Pfam" id="PF25298"/>
    </source>
</evidence>
<name>A0A0L7LMI3_OPEBR</name>
<dbReference type="Proteomes" id="UP000037510">
    <property type="component" value="Unassembled WGS sequence"/>
</dbReference>
<dbReference type="EMBL" id="JTDY01000623">
    <property type="protein sequence ID" value="KOB76431.1"/>
    <property type="molecule type" value="Genomic_DNA"/>
</dbReference>
<accession>A0A0L7LMI3</accession>
<dbReference type="AlphaFoldDB" id="A0A0L7LMI3"/>
<reference evidence="2 3" key="1">
    <citation type="journal article" date="2015" name="Genome Biol. Evol.">
        <title>The genome of winter moth (Operophtera brumata) provides a genomic perspective on sexual dimorphism and phenology.</title>
        <authorList>
            <person name="Derks M.F."/>
            <person name="Smit S."/>
            <person name="Salis L."/>
            <person name="Schijlen E."/>
            <person name="Bossers A."/>
            <person name="Mateman C."/>
            <person name="Pijl A.S."/>
            <person name="de Ridder D."/>
            <person name="Groenen M.A."/>
            <person name="Visser M.E."/>
            <person name="Megens H.J."/>
        </authorList>
    </citation>
    <scope>NUCLEOTIDE SEQUENCE [LARGE SCALE GENOMIC DNA]</scope>
    <source>
        <strain evidence="2">WM2013NL</strain>
        <tissue evidence="2">Head and thorax</tissue>
    </source>
</reference>
<dbReference type="Pfam" id="PF25298">
    <property type="entry name" value="Baculo_FP_2nd"/>
    <property type="match status" value="1"/>
</dbReference>
<evidence type="ECO:0000313" key="3">
    <source>
        <dbReference type="Proteomes" id="UP000037510"/>
    </source>
</evidence>
<keyword evidence="3" id="KW-1185">Reference proteome</keyword>
<comment type="caution">
    <text evidence="2">The sequence shown here is derived from an EMBL/GenBank/DDBJ whole genome shotgun (WGS) entry which is preliminary data.</text>
</comment>
<feature type="domain" description="FP protein C-terminal" evidence="1">
    <location>
        <begin position="46"/>
        <end position="97"/>
    </location>
</feature>
<dbReference type="InterPro" id="IPR057251">
    <property type="entry name" value="FP_C"/>
</dbReference>
<sequence length="100" mass="11567">MKSVELKQNILKATKIYNFRYKDTKLNAANLGFNKNSPIFVAEHLTPNANRLYFVARDLVKSKLFKYCWTSLDRVFVKKNDDSPAILIKSENQILALKTV</sequence>
<proteinExistence type="predicted"/>
<gene>
    <name evidence="2" type="ORF">OBRU01_05773</name>
</gene>
<evidence type="ECO:0000313" key="2">
    <source>
        <dbReference type="EMBL" id="KOB76431.1"/>
    </source>
</evidence>
<protein>
    <recommendedName>
        <fullName evidence="1">FP protein C-terminal domain-containing protein</fullName>
    </recommendedName>
</protein>
<organism evidence="2 3">
    <name type="scientific">Operophtera brumata</name>
    <name type="common">Winter moth</name>
    <name type="synonym">Phalaena brumata</name>
    <dbReference type="NCBI Taxonomy" id="104452"/>
    <lineage>
        <taxon>Eukaryota</taxon>
        <taxon>Metazoa</taxon>
        <taxon>Ecdysozoa</taxon>
        <taxon>Arthropoda</taxon>
        <taxon>Hexapoda</taxon>
        <taxon>Insecta</taxon>
        <taxon>Pterygota</taxon>
        <taxon>Neoptera</taxon>
        <taxon>Endopterygota</taxon>
        <taxon>Lepidoptera</taxon>
        <taxon>Glossata</taxon>
        <taxon>Ditrysia</taxon>
        <taxon>Geometroidea</taxon>
        <taxon>Geometridae</taxon>
        <taxon>Larentiinae</taxon>
        <taxon>Operophtera</taxon>
    </lineage>
</organism>